<keyword evidence="3" id="KW-1185">Reference proteome</keyword>
<dbReference type="AlphaFoldDB" id="A0A2P6NGV5"/>
<dbReference type="OrthoDB" id="10353633at2759"/>
<dbReference type="Proteomes" id="UP000241769">
    <property type="component" value="Unassembled WGS sequence"/>
</dbReference>
<evidence type="ECO:0000313" key="2">
    <source>
        <dbReference type="EMBL" id="PRP83162.1"/>
    </source>
</evidence>
<proteinExistence type="predicted"/>
<protein>
    <submittedName>
        <fullName evidence="2">Uncharacterized protein</fullName>
    </submittedName>
</protein>
<dbReference type="EMBL" id="MDYQ01000088">
    <property type="protein sequence ID" value="PRP83162.1"/>
    <property type="molecule type" value="Genomic_DNA"/>
</dbReference>
<name>A0A2P6NGV5_9EUKA</name>
<feature type="compositionally biased region" description="Basic and acidic residues" evidence="1">
    <location>
        <begin position="8"/>
        <end position="26"/>
    </location>
</feature>
<comment type="caution">
    <text evidence="2">The sequence shown here is derived from an EMBL/GenBank/DDBJ whole genome shotgun (WGS) entry which is preliminary data.</text>
</comment>
<accession>A0A2P6NGV5</accession>
<gene>
    <name evidence="2" type="ORF">PROFUN_09590</name>
</gene>
<feature type="compositionally biased region" description="Low complexity" evidence="1">
    <location>
        <begin position="31"/>
        <end position="43"/>
    </location>
</feature>
<evidence type="ECO:0000256" key="1">
    <source>
        <dbReference type="SAM" id="MobiDB-lite"/>
    </source>
</evidence>
<reference evidence="2 3" key="1">
    <citation type="journal article" date="2018" name="Genome Biol. Evol.">
        <title>Multiple Roots of Fruiting Body Formation in Amoebozoa.</title>
        <authorList>
            <person name="Hillmann F."/>
            <person name="Forbes G."/>
            <person name="Novohradska S."/>
            <person name="Ferling I."/>
            <person name="Riege K."/>
            <person name="Groth M."/>
            <person name="Westermann M."/>
            <person name="Marz M."/>
            <person name="Spaller T."/>
            <person name="Winckler T."/>
            <person name="Schaap P."/>
            <person name="Glockner G."/>
        </authorList>
    </citation>
    <scope>NUCLEOTIDE SEQUENCE [LARGE SCALE GENOMIC DNA]</scope>
    <source>
        <strain evidence="2 3">Jena</strain>
    </source>
</reference>
<organism evidence="2 3">
    <name type="scientific">Planoprotostelium fungivorum</name>
    <dbReference type="NCBI Taxonomy" id="1890364"/>
    <lineage>
        <taxon>Eukaryota</taxon>
        <taxon>Amoebozoa</taxon>
        <taxon>Evosea</taxon>
        <taxon>Variosea</taxon>
        <taxon>Cavosteliida</taxon>
        <taxon>Cavosteliaceae</taxon>
        <taxon>Planoprotostelium</taxon>
    </lineage>
</organism>
<dbReference type="InParanoid" id="A0A2P6NGV5"/>
<evidence type="ECO:0000313" key="3">
    <source>
        <dbReference type="Proteomes" id="UP000241769"/>
    </source>
</evidence>
<dbReference type="FunCoup" id="A0A2P6NGV5">
    <property type="interactions" value="8"/>
</dbReference>
<sequence>MSASALKAAHEKKIQEANEPPGKKEVVWTPTANNTTGAHNNTGFKTQTARKVAGGPPPKKSIGDLP</sequence>
<feature type="region of interest" description="Disordered" evidence="1">
    <location>
        <begin position="1"/>
        <end position="66"/>
    </location>
</feature>